<dbReference type="OrthoDB" id="3251668at2759"/>
<dbReference type="GO" id="GO:0008270">
    <property type="term" value="F:zinc ion binding"/>
    <property type="evidence" value="ECO:0007669"/>
    <property type="project" value="InterPro"/>
</dbReference>
<dbReference type="Pfam" id="PF00172">
    <property type="entry name" value="Zn_clus"/>
    <property type="match status" value="1"/>
</dbReference>
<dbReference type="PROSITE" id="PS50048">
    <property type="entry name" value="ZN2_CY6_FUNGAL_2"/>
    <property type="match status" value="1"/>
</dbReference>
<sequence>MSRSSAETCWTCRVRKKRCDRQRPTCTACRSLDITCYNGNNRPSWADNDFERHEFANQIKAQVKEKAECRREKSYGNLTEPSSYGSSGNSLSPAERNLPDILSANPVLLGISDDIDIDLEITFLDYAFPFLFPFYRPSIFSGGRGWLLAVLRKSMPLFHTAMGFSTYFFILVMTDVANGEHEVCKGIIERKLVSHVDTAIKAMRKGVEDLGASQVPATAKEKAHLLQGVIQLLVFETNISATNEWGIHLNAAVSLFKEIFEQSNTQDAKMDFDSVLSLMHKAGWESGITTHRIFNPVQGAFIFHVAVILFADIISATILGDAPMLREYHPVLINNGSKPANPRQLFLNLEDFIGCQSWVLLLIADIASLVAGKKQGRVSRDDLLTEGNRIAEELQHGIAKLNDSLGQPIATPASFQAYSNPDALTQTIDATSYNLIWAHATVLYLFVTTSGWQEQHEIVQSNVSSAIQLFEKISSPAVLRSLAWPFCVVGCLATADQEETFRLVASRMGSLSAFGTLFEALRIMEHVWDTRGERDVENWDFTYCFRILGSRPLLI</sequence>
<dbReference type="GO" id="GO:0005634">
    <property type="term" value="C:nucleus"/>
    <property type="evidence" value="ECO:0007669"/>
    <property type="project" value="UniProtKB-SubCell"/>
</dbReference>
<comment type="caution">
    <text evidence="5">The sequence shown here is derived from an EMBL/GenBank/DDBJ whole genome shotgun (WGS) entry which is preliminary data.</text>
</comment>
<dbReference type="Proteomes" id="UP000007115">
    <property type="component" value="Unassembled WGS sequence"/>
</dbReference>
<dbReference type="PANTHER" id="PTHR37534">
    <property type="entry name" value="TRANSCRIPTIONAL ACTIVATOR PROTEIN UGA3"/>
    <property type="match status" value="1"/>
</dbReference>
<dbReference type="RefSeq" id="XP_013951514.1">
    <property type="nucleotide sequence ID" value="XM_014096039.1"/>
</dbReference>
<dbReference type="CDD" id="cd00067">
    <property type="entry name" value="GAL4"/>
    <property type="match status" value="1"/>
</dbReference>
<dbReference type="EMBL" id="ABDF02000089">
    <property type="protein sequence ID" value="EHK17319.1"/>
    <property type="molecule type" value="Genomic_DNA"/>
</dbReference>
<feature type="domain" description="Zn(2)-C6 fungal-type" evidence="4">
    <location>
        <begin position="8"/>
        <end position="36"/>
    </location>
</feature>
<dbReference type="GO" id="GO:0000981">
    <property type="term" value="F:DNA-binding transcription factor activity, RNA polymerase II-specific"/>
    <property type="evidence" value="ECO:0007669"/>
    <property type="project" value="InterPro"/>
</dbReference>
<dbReference type="VEuPathDB" id="FungiDB:TRIVIDRAFT_161218"/>
<evidence type="ECO:0000256" key="1">
    <source>
        <dbReference type="ARBA" id="ARBA00004123"/>
    </source>
</evidence>
<feature type="region of interest" description="Disordered" evidence="3">
    <location>
        <begin position="72"/>
        <end position="91"/>
    </location>
</feature>
<evidence type="ECO:0000313" key="5">
    <source>
        <dbReference type="EMBL" id="EHK17319.1"/>
    </source>
</evidence>
<evidence type="ECO:0000256" key="2">
    <source>
        <dbReference type="ARBA" id="ARBA00023242"/>
    </source>
</evidence>
<proteinExistence type="predicted"/>
<dbReference type="Pfam" id="PF11951">
    <property type="entry name" value="Fungal_trans_2"/>
    <property type="match status" value="1"/>
</dbReference>
<evidence type="ECO:0000259" key="4">
    <source>
        <dbReference type="PROSITE" id="PS50048"/>
    </source>
</evidence>
<gene>
    <name evidence="5" type="ORF">TRIVIDRAFT_161218</name>
</gene>
<dbReference type="InParanoid" id="G9N8L3"/>
<feature type="compositionally biased region" description="Low complexity" evidence="3">
    <location>
        <begin position="82"/>
        <end position="91"/>
    </location>
</feature>
<keyword evidence="2" id="KW-0539">Nucleus</keyword>
<dbReference type="PANTHER" id="PTHR37534:SF20">
    <property type="entry name" value="PRO1A C6 ZINK-FINGER PROTEIN"/>
    <property type="match status" value="1"/>
</dbReference>
<dbReference type="GeneID" id="25788516"/>
<evidence type="ECO:0000313" key="6">
    <source>
        <dbReference type="Proteomes" id="UP000007115"/>
    </source>
</evidence>
<dbReference type="AlphaFoldDB" id="G9N8L3"/>
<organism evidence="5 6">
    <name type="scientific">Hypocrea virens (strain Gv29-8 / FGSC 10586)</name>
    <name type="common">Gliocladium virens</name>
    <name type="synonym">Trichoderma virens</name>
    <dbReference type="NCBI Taxonomy" id="413071"/>
    <lineage>
        <taxon>Eukaryota</taxon>
        <taxon>Fungi</taxon>
        <taxon>Dikarya</taxon>
        <taxon>Ascomycota</taxon>
        <taxon>Pezizomycotina</taxon>
        <taxon>Sordariomycetes</taxon>
        <taxon>Hypocreomycetidae</taxon>
        <taxon>Hypocreales</taxon>
        <taxon>Hypocreaceae</taxon>
        <taxon>Trichoderma</taxon>
    </lineage>
</organism>
<dbReference type="InterPro" id="IPR001138">
    <property type="entry name" value="Zn2Cys6_DnaBD"/>
</dbReference>
<dbReference type="PROSITE" id="PS00463">
    <property type="entry name" value="ZN2_CY6_FUNGAL_1"/>
    <property type="match status" value="1"/>
</dbReference>
<dbReference type="HOGENOM" id="CLU_019313_1_1_1"/>
<dbReference type="InterPro" id="IPR036864">
    <property type="entry name" value="Zn2-C6_fun-type_DNA-bd_sf"/>
</dbReference>
<dbReference type="OMA" id="RDVENWD"/>
<name>G9N8L3_HYPVG</name>
<evidence type="ECO:0000256" key="3">
    <source>
        <dbReference type="SAM" id="MobiDB-lite"/>
    </source>
</evidence>
<dbReference type="SUPFAM" id="SSF57701">
    <property type="entry name" value="Zn2/Cys6 DNA-binding domain"/>
    <property type="match status" value="1"/>
</dbReference>
<comment type="subcellular location">
    <subcellularLocation>
        <location evidence="1">Nucleus</location>
    </subcellularLocation>
</comment>
<protein>
    <recommendedName>
        <fullName evidence="4">Zn(2)-C6 fungal-type domain-containing protein</fullName>
    </recommendedName>
</protein>
<keyword evidence="6" id="KW-1185">Reference proteome</keyword>
<accession>G9N8L3</accession>
<dbReference type="eggNOG" id="ENOG502RX7Y">
    <property type="taxonomic scope" value="Eukaryota"/>
</dbReference>
<dbReference type="Gene3D" id="4.10.240.10">
    <property type="entry name" value="Zn(2)-C6 fungal-type DNA-binding domain"/>
    <property type="match status" value="1"/>
</dbReference>
<dbReference type="InterPro" id="IPR021858">
    <property type="entry name" value="Fun_TF"/>
</dbReference>
<dbReference type="SMART" id="SM00066">
    <property type="entry name" value="GAL4"/>
    <property type="match status" value="1"/>
</dbReference>
<dbReference type="STRING" id="413071.G9N8L3"/>
<reference evidence="5 6" key="1">
    <citation type="journal article" date="2011" name="Genome Biol.">
        <title>Comparative genome sequence analysis underscores mycoparasitism as the ancestral life style of Trichoderma.</title>
        <authorList>
            <person name="Kubicek C.P."/>
            <person name="Herrera-Estrella A."/>
            <person name="Seidl-Seiboth V."/>
            <person name="Martinez D.A."/>
            <person name="Druzhinina I.S."/>
            <person name="Thon M."/>
            <person name="Zeilinger S."/>
            <person name="Casas-Flores S."/>
            <person name="Horwitz B.A."/>
            <person name="Mukherjee P.K."/>
            <person name="Mukherjee M."/>
            <person name="Kredics L."/>
            <person name="Alcaraz L.D."/>
            <person name="Aerts A."/>
            <person name="Antal Z."/>
            <person name="Atanasova L."/>
            <person name="Cervantes-Badillo M.G."/>
            <person name="Challacombe J."/>
            <person name="Chertkov O."/>
            <person name="McCluskey K."/>
            <person name="Coulpier F."/>
            <person name="Deshpande N."/>
            <person name="von Doehren H."/>
            <person name="Ebbole D.J."/>
            <person name="Esquivel-Naranjo E.U."/>
            <person name="Fekete E."/>
            <person name="Flipphi M."/>
            <person name="Glaser F."/>
            <person name="Gomez-Rodriguez E.Y."/>
            <person name="Gruber S."/>
            <person name="Han C."/>
            <person name="Henrissat B."/>
            <person name="Hermosa R."/>
            <person name="Hernandez-Onate M."/>
            <person name="Karaffa L."/>
            <person name="Kosti I."/>
            <person name="Le Crom S."/>
            <person name="Lindquist E."/>
            <person name="Lucas S."/>
            <person name="Luebeck M."/>
            <person name="Luebeck P.S."/>
            <person name="Margeot A."/>
            <person name="Metz B."/>
            <person name="Misra M."/>
            <person name="Nevalainen H."/>
            <person name="Omann M."/>
            <person name="Packer N."/>
            <person name="Perrone G."/>
            <person name="Uresti-Rivera E.E."/>
            <person name="Salamov A."/>
            <person name="Schmoll M."/>
            <person name="Seiboth B."/>
            <person name="Shapiro H."/>
            <person name="Sukno S."/>
            <person name="Tamayo-Ramos J.A."/>
            <person name="Tisch D."/>
            <person name="Wiest A."/>
            <person name="Wilkinson H.H."/>
            <person name="Zhang M."/>
            <person name="Coutinho P.M."/>
            <person name="Kenerley C.M."/>
            <person name="Monte E."/>
            <person name="Baker S.E."/>
            <person name="Grigoriev I.V."/>
        </authorList>
    </citation>
    <scope>NUCLEOTIDE SEQUENCE [LARGE SCALE GENOMIC DNA]</scope>
    <source>
        <strain evidence="6">Gv29-8 / FGSC 10586</strain>
    </source>
</reference>